<dbReference type="HOGENOM" id="CLU_3376602_0_0_12"/>
<dbReference type="AlphaFoldDB" id="Q73MY2"/>
<organism evidence="1 2">
    <name type="scientific">Treponema denticola (strain ATCC 35405 / DSM 14222 / CIP 103919 / JCM 8153 / KCTC 15104)</name>
    <dbReference type="NCBI Taxonomy" id="243275"/>
    <lineage>
        <taxon>Bacteria</taxon>
        <taxon>Pseudomonadati</taxon>
        <taxon>Spirochaetota</taxon>
        <taxon>Spirochaetia</taxon>
        <taxon>Spirochaetales</taxon>
        <taxon>Treponemataceae</taxon>
        <taxon>Treponema</taxon>
    </lineage>
</organism>
<evidence type="ECO:0000313" key="2">
    <source>
        <dbReference type="Proteomes" id="UP000008212"/>
    </source>
</evidence>
<name>Q73MY2_TREDE</name>
<sequence>MLIVEFFKVLFTLPVEAGLRFYFHNRITAECRQR</sequence>
<protein>
    <submittedName>
        <fullName evidence="1">Uncharacterized protein</fullName>
    </submittedName>
</protein>
<reference evidence="1 2" key="1">
    <citation type="journal article" date="2004" name="Proc. Natl. Acad. Sci. U.S.A.">
        <title>Comparison of the genome of the oral pathogen Treponema denticola with other spirochete genomes.</title>
        <authorList>
            <person name="Seshadri R."/>
            <person name="Myers G.S."/>
            <person name="Tettelin H."/>
            <person name="Eisen J.A."/>
            <person name="Heidelberg J.F."/>
            <person name="Dodson R.J."/>
            <person name="Davidsen T.M."/>
            <person name="DeBoy R.T."/>
            <person name="Fouts D.E."/>
            <person name="Haft D.H."/>
            <person name="Selengut J."/>
            <person name="Ren Q."/>
            <person name="Brinkac L.M."/>
            <person name="Madupu R."/>
            <person name="Kolonay J."/>
            <person name="Durkin S.A."/>
            <person name="Daugherty S.C."/>
            <person name="Shetty J."/>
            <person name="Shvartsbeyn A."/>
            <person name="Gebregeorgis E."/>
            <person name="Geer K."/>
            <person name="Tsegaye G."/>
            <person name="Malek J."/>
            <person name="Ayodeji B."/>
            <person name="Shatsman S."/>
            <person name="McLeod M.P."/>
            <person name="Smajs D."/>
            <person name="Howell J.K."/>
            <person name="Pal S."/>
            <person name="Amin A."/>
            <person name="Vashisth P."/>
            <person name="McNeill T.Z."/>
            <person name="Xiang Q."/>
            <person name="Sodergren E."/>
            <person name="Baca E."/>
            <person name="Weinstock G.M."/>
            <person name="Norris S.J."/>
            <person name="Fraser C.M."/>
            <person name="Paulsen I.T."/>
        </authorList>
    </citation>
    <scope>NUCLEOTIDE SEQUENCE [LARGE SCALE GENOMIC DNA]</scope>
    <source>
        <strain evidence="2">ATCC 35405 / DSM 14222 / CIP 103919 / JCM 8153 / KCTC 15104</strain>
    </source>
</reference>
<dbReference type="STRING" id="243275.TDE_1374"/>
<dbReference type="Proteomes" id="UP000008212">
    <property type="component" value="Chromosome"/>
</dbReference>
<proteinExistence type="predicted"/>
<dbReference type="KEGG" id="tde:TDE_1374"/>
<dbReference type="EMBL" id="AE017226">
    <property type="protein sequence ID" value="AAS11891.1"/>
    <property type="molecule type" value="Genomic_DNA"/>
</dbReference>
<dbReference type="PaxDb" id="243275-TDE_1374"/>
<keyword evidence="2" id="KW-1185">Reference proteome</keyword>
<evidence type="ECO:0000313" key="1">
    <source>
        <dbReference type="EMBL" id="AAS11891.1"/>
    </source>
</evidence>
<gene>
    <name evidence="1" type="ordered locus">TDE_1374</name>
</gene>
<accession>Q73MY2</accession>